<dbReference type="Proteomes" id="UP000050794">
    <property type="component" value="Unassembled WGS sequence"/>
</dbReference>
<keyword evidence="2" id="KW-1185">Reference proteome</keyword>
<reference evidence="3" key="1">
    <citation type="submission" date="2016-06" db="UniProtKB">
        <authorList>
            <consortium name="WormBaseParasite"/>
        </authorList>
    </citation>
    <scope>IDENTIFICATION</scope>
</reference>
<organism evidence="2 3">
    <name type="scientific">Toxocara canis</name>
    <name type="common">Canine roundworm</name>
    <dbReference type="NCBI Taxonomy" id="6265"/>
    <lineage>
        <taxon>Eukaryota</taxon>
        <taxon>Metazoa</taxon>
        <taxon>Ecdysozoa</taxon>
        <taxon>Nematoda</taxon>
        <taxon>Chromadorea</taxon>
        <taxon>Rhabditida</taxon>
        <taxon>Spirurina</taxon>
        <taxon>Ascaridomorpha</taxon>
        <taxon>Ascaridoidea</taxon>
        <taxon>Toxocaridae</taxon>
        <taxon>Toxocara</taxon>
    </lineage>
</organism>
<sequence length="278" mass="31087">MGGAGLQFVNIQECEIFLVRYFSREFEDRAFFLPSQIDTLKTIEKSCKAASSWRMDSDHCASVALNFHEVPEVKMLINKLSEVDIQCGGCKSVSTFCGHFGIVPKFMNDEERDETGSKMRQCIDLLLCLLSPAVDYRDVWSVARFFGRVCAKVLPPLRRRAEQTSGHLNIMSVLLSYVMTSVLDGTGGDDPILSANFAVLKNFTDTITKMTDLLQDDLHPTVAIREMVTTAVTYLRSLKCFTGLTELCKVQKFVTKQLANIEANFATLSALACNDYQV</sequence>
<dbReference type="EMBL" id="UYWY01001941">
    <property type="protein sequence ID" value="VDM27488.1"/>
    <property type="molecule type" value="Genomic_DNA"/>
</dbReference>
<evidence type="ECO:0000313" key="2">
    <source>
        <dbReference type="Proteomes" id="UP000050794"/>
    </source>
</evidence>
<evidence type="ECO:0000313" key="3">
    <source>
        <dbReference type="WBParaSite" id="TCNE_0000211201-mRNA-1"/>
    </source>
</evidence>
<dbReference type="WBParaSite" id="TCNE_0000211201-mRNA-1">
    <property type="protein sequence ID" value="TCNE_0000211201-mRNA-1"/>
    <property type="gene ID" value="TCNE_0000211201"/>
</dbReference>
<gene>
    <name evidence="1" type="ORF">TCNE_LOCUS2112</name>
</gene>
<reference evidence="1 2" key="2">
    <citation type="submission" date="2018-11" db="EMBL/GenBank/DDBJ databases">
        <authorList>
            <consortium name="Pathogen Informatics"/>
        </authorList>
    </citation>
    <scope>NUCLEOTIDE SEQUENCE [LARGE SCALE GENOMIC DNA]</scope>
</reference>
<dbReference type="AlphaFoldDB" id="A0A183U0U2"/>
<name>A0A183U0U2_TOXCA</name>
<proteinExistence type="predicted"/>
<accession>A0A183U0U2</accession>
<evidence type="ECO:0000313" key="1">
    <source>
        <dbReference type="EMBL" id="VDM27488.1"/>
    </source>
</evidence>
<protein>
    <submittedName>
        <fullName evidence="3">Protein SHOOT GRAVITROPISM 6</fullName>
    </submittedName>
</protein>